<dbReference type="Proteomes" id="UP000065822">
    <property type="component" value="Chromosome"/>
</dbReference>
<reference evidence="2 3" key="1">
    <citation type="submission" date="2016-02" db="EMBL/GenBank/DDBJ databases">
        <authorList>
            <person name="Holder M.E."/>
            <person name="Ajami N.J."/>
            <person name="Petrosino J.F."/>
        </authorList>
    </citation>
    <scope>NUCLEOTIDE SEQUENCE [LARGE SCALE GENOMIC DNA]</scope>
    <source>
        <strain evidence="2 3">CCUG 32990</strain>
    </source>
</reference>
<organism evidence="2 3">
    <name type="scientific">Capnocytophaga haemolytica</name>
    <dbReference type="NCBI Taxonomy" id="45243"/>
    <lineage>
        <taxon>Bacteria</taxon>
        <taxon>Pseudomonadati</taxon>
        <taxon>Bacteroidota</taxon>
        <taxon>Flavobacteriia</taxon>
        <taxon>Flavobacteriales</taxon>
        <taxon>Flavobacteriaceae</taxon>
        <taxon>Capnocytophaga</taxon>
    </lineage>
</organism>
<keyword evidence="1" id="KW-0732">Signal</keyword>
<dbReference type="Pfam" id="PF16119">
    <property type="entry name" value="DUF4835"/>
    <property type="match status" value="1"/>
</dbReference>
<evidence type="ECO:0000313" key="3">
    <source>
        <dbReference type="Proteomes" id="UP000065822"/>
    </source>
</evidence>
<sequence length="294" mass="33496">MKKYLYIAIALLMSYNAHAQELQAVVTVNTQQVNLSNRSAFKTLEKALAEFINQTRWTTLKVQDNERIRCNFTLVINKFEGTHYDATLLVQASRPVYNTAYQSPTVNLQDKEVSFDYQEYTPLAFNESAFESNLTSVIAYYAYLIIGYDAASFAEMGGEPYFEKAKNVVTQAQSSSYSGWRDDGKANRWQLTNELLSENYRNYHKAWYTYHRLGLDTMSTNEKAAKGVIQSAVVSLEQIPSLRLTSYAMNLFFNAKTDELVSLFSGGAIFDSKPLKEALMKLAPNQVTKWNEIK</sequence>
<gene>
    <name evidence="2" type="ORF">AXF12_06785</name>
</gene>
<accession>A0ABN4KDG0</accession>
<dbReference type="EMBL" id="CP014227">
    <property type="protein sequence ID" value="AMD85239.1"/>
    <property type="molecule type" value="Genomic_DNA"/>
</dbReference>
<dbReference type="InterPro" id="IPR032274">
    <property type="entry name" value="DUF4835"/>
</dbReference>
<protein>
    <recommendedName>
        <fullName evidence="4">DUF4835 domain-containing protein</fullName>
    </recommendedName>
</protein>
<evidence type="ECO:0000256" key="1">
    <source>
        <dbReference type="SAM" id="SignalP"/>
    </source>
</evidence>
<keyword evidence="3" id="KW-1185">Reference proteome</keyword>
<evidence type="ECO:0008006" key="4">
    <source>
        <dbReference type="Google" id="ProtNLM"/>
    </source>
</evidence>
<proteinExistence type="predicted"/>
<feature type="chain" id="PRO_5045789630" description="DUF4835 domain-containing protein" evidence="1">
    <location>
        <begin position="20"/>
        <end position="294"/>
    </location>
</feature>
<feature type="signal peptide" evidence="1">
    <location>
        <begin position="1"/>
        <end position="19"/>
    </location>
</feature>
<name>A0ABN4KDG0_9FLAO</name>
<dbReference type="RefSeq" id="WP_066429464.1">
    <property type="nucleotide sequence ID" value="NZ_CP014227.1"/>
</dbReference>
<evidence type="ECO:0000313" key="2">
    <source>
        <dbReference type="EMBL" id="AMD85239.1"/>
    </source>
</evidence>